<name>A0AAQ6IHM1_ANATE</name>
<dbReference type="AlphaFoldDB" id="A0AAQ6IHM1"/>
<dbReference type="PRINTS" id="PR00722">
    <property type="entry name" value="CHYMOTRYPSIN"/>
</dbReference>
<dbReference type="SUPFAM" id="SSF50494">
    <property type="entry name" value="Trypsin-like serine proteases"/>
    <property type="match status" value="1"/>
</dbReference>
<protein>
    <recommendedName>
        <fullName evidence="6">Peptidase S1 domain-containing protein</fullName>
    </recommendedName>
</protein>
<dbReference type="InterPro" id="IPR009003">
    <property type="entry name" value="Peptidase_S1_PA"/>
</dbReference>
<evidence type="ECO:0000313" key="8">
    <source>
        <dbReference type="Proteomes" id="UP000265040"/>
    </source>
</evidence>
<evidence type="ECO:0000256" key="5">
    <source>
        <dbReference type="ARBA" id="ARBA00023157"/>
    </source>
</evidence>
<dbReference type="FunFam" id="2.40.10.10:FF:000010">
    <property type="entry name" value="Kallikrein related peptidase 11"/>
    <property type="match status" value="1"/>
</dbReference>
<dbReference type="GO" id="GO:0004252">
    <property type="term" value="F:serine-type endopeptidase activity"/>
    <property type="evidence" value="ECO:0007669"/>
    <property type="project" value="InterPro"/>
</dbReference>
<dbReference type="CDD" id="cd00190">
    <property type="entry name" value="Tryp_SPc"/>
    <property type="match status" value="1"/>
</dbReference>
<dbReference type="Proteomes" id="UP000265040">
    <property type="component" value="Chromosome 4"/>
</dbReference>
<dbReference type="GO" id="GO:0006508">
    <property type="term" value="P:proteolysis"/>
    <property type="evidence" value="ECO:0007669"/>
    <property type="project" value="UniProtKB-KW"/>
</dbReference>
<evidence type="ECO:0000256" key="4">
    <source>
        <dbReference type="ARBA" id="ARBA00022825"/>
    </source>
</evidence>
<dbReference type="PANTHER" id="PTHR24271:SF87">
    <property type="entry name" value="ARGININE ESTERASE-LIKE-RELATED"/>
    <property type="match status" value="1"/>
</dbReference>
<dbReference type="SMART" id="SM00020">
    <property type="entry name" value="Tryp_SPc"/>
    <property type="match status" value="1"/>
</dbReference>
<feature type="domain" description="Peptidase S1" evidence="6">
    <location>
        <begin position="54"/>
        <end position="200"/>
    </location>
</feature>
<evidence type="ECO:0000259" key="6">
    <source>
        <dbReference type="PROSITE" id="PS50240"/>
    </source>
</evidence>
<keyword evidence="3" id="KW-0378">Hydrolase</keyword>
<sequence length="204" mass="22822">MVMYVEDFSSVKSLCSLLQAVTTRNLKLLFWAPTISMSLKGIYISKRLTNSKTYVSAESGNDIMLLELSRKVQLDNKIQKIRLPEHGINVKENQQCQVAGWGKTATDGKFVDELRMVDVSVIKLEVCKYKWPGLPVDVICAGGYGTNKGFCQGDFGGPLVCNGTAFGVVSFNNMKCDYPDVPNVYTDITKHLDWIDRTIKQTKH</sequence>
<dbReference type="InterPro" id="IPR043504">
    <property type="entry name" value="Peptidase_S1_PA_chymotrypsin"/>
</dbReference>
<evidence type="ECO:0000256" key="1">
    <source>
        <dbReference type="ARBA" id="ARBA00009228"/>
    </source>
</evidence>
<reference evidence="7 8" key="1">
    <citation type="submission" date="2021-04" db="EMBL/GenBank/DDBJ databases">
        <authorList>
            <consortium name="Wellcome Sanger Institute Data Sharing"/>
        </authorList>
    </citation>
    <scope>NUCLEOTIDE SEQUENCE [LARGE SCALE GENOMIC DNA]</scope>
</reference>
<dbReference type="Gene3D" id="2.40.10.10">
    <property type="entry name" value="Trypsin-like serine proteases"/>
    <property type="match status" value="1"/>
</dbReference>
<dbReference type="InterPro" id="IPR001254">
    <property type="entry name" value="Trypsin_dom"/>
</dbReference>
<dbReference type="PANTHER" id="PTHR24271">
    <property type="entry name" value="KALLIKREIN-RELATED"/>
    <property type="match status" value="1"/>
</dbReference>
<keyword evidence="8" id="KW-1185">Reference proteome</keyword>
<keyword evidence="4" id="KW-0720">Serine protease</keyword>
<evidence type="ECO:0000256" key="2">
    <source>
        <dbReference type="ARBA" id="ARBA00022670"/>
    </source>
</evidence>
<accession>A0AAQ6IHM1</accession>
<organism evidence="7 8">
    <name type="scientific">Anabas testudineus</name>
    <name type="common">Climbing perch</name>
    <name type="synonym">Anthias testudineus</name>
    <dbReference type="NCBI Taxonomy" id="64144"/>
    <lineage>
        <taxon>Eukaryota</taxon>
        <taxon>Metazoa</taxon>
        <taxon>Chordata</taxon>
        <taxon>Craniata</taxon>
        <taxon>Vertebrata</taxon>
        <taxon>Euteleostomi</taxon>
        <taxon>Actinopterygii</taxon>
        <taxon>Neopterygii</taxon>
        <taxon>Teleostei</taxon>
        <taxon>Neoteleostei</taxon>
        <taxon>Acanthomorphata</taxon>
        <taxon>Anabantaria</taxon>
        <taxon>Anabantiformes</taxon>
        <taxon>Anabantoidei</taxon>
        <taxon>Anabantidae</taxon>
        <taxon>Anabas</taxon>
    </lineage>
</organism>
<dbReference type="Pfam" id="PF00089">
    <property type="entry name" value="Trypsin"/>
    <property type="match status" value="1"/>
</dbReference>
<dbReference type="GeneTree" id="ENSGT00910000144271"/>
<keyword evidence="2" id="KW-0645">Protease</keyword>
<proteinExistence type="inferred from homology"/>
<keyword evidence="5" id="KW-1015">Disulfide bond</keyword>
<dbReference type="InterPro" id="IPR001314">
    <property type="entry name" value="Peptidase_S1A"/>
</dbReference>
<reference evidence="7" key="2">
    <citation type="submission" date="2025-08" db="UniProtKB">
        <authorList>
            <consortium name="Ensembl"/>
        </authorList>
    </citation>
    <scope>IDENTIFICATION</scope>
</reference>
<evidence type="ECO:0000313" key="7">
    <source>
        <dbReference type="Ensembl" id="ENSATEP00000073237.1"/>
    </source>
</evidence>
<evidence type="ECO:0000256" key="3">
    <source>
        <dbReference type="ARBA" id="ARBA00022801"/>
    </source>
</evidence>
<dbReference type="Ensembl" id="ENSATET00000073710.1">
    <property type="protein sequence ID" value="ENSATEP00000073237.1"/>
    <property type="gene ID" value="ENSATEG00000033520.1"/>
</dbReference>
<reference evidence="7" key="3">
    <citation type="submission" date="2025-09" db="UniProtKB">
        <authorList>
            <consortium name="Ensembl"/>
        </authorList>
    </citation>
    <scope>IDENTIFICATION</scope>
</reference>
<dbReference type="PROSITE" id="PS50240">
    <property type="entry name" value="TRYPSIN_DOM"/>
    <property type="match status" value="1"/>
</dbReference>
<comment type="similarity">
    <text evidence="1">Belongs to the peptidase S1 family. Snake venom subfamily.</text>
</comment>